<keyword evidence="1" id="KW-0472">Membrane</keyword>
<evidence type="ECO:0000313" key="2">
    <source>
        <dbReference type="EMBL" id="MBF8184671.1"/>
    </source>
</evidence>
<evidence type="ECO:0000256" key="1">
    <source>
        <dbReference type="SAM" id="Phobius"/>
    </source>
</evidence>
<keyword evidence="1" id="KW-0812">Transmembrane</keyword>
<accession>A0A931EXY0</accession>
<dbReference type="RefSeq" id="WP_195893653.1">
    <property type="nucleotide sequence ID" value="NZ_JADOGI010000004.1"/>
</dbReference>
<keyword evidence="1" id="KW-1133">Transmembrane helix</keyword>
<comment type="caution">
    <text evidence="2">The sequence shown here is derived from an EMBL/GenBank/DDBJ whole genome shotgun (WGS) entry which is preliminary data.</text>
</comment>
<feature type="transmembrane region" description="Helical" evidence="1">
    <location>
        <begin position="46"/>
        <end position="67"/>
    </location>
</feature>
<feature type="transmembrane region" description="Helical" evidence="1">
    <location>
        <begin position="73"/>
        <end position="92"/>
    </location>
</feature>
<reference evidence="2" key="1">
    <citation type="submission" date="2020-11" db="EMBL/GenBank/DDBJ databases">
        <title>Whole-genome analyses of Nonomuraea sp. K274.</title>
        <authorList>
            <person name="Veyisoglu A."/>
        </authorList>
    </citation>
    <scope>NUCLEOTIDE SEQUENCE</scope>
    <source>
        <strain evidence="2">K274</strain>
    </source>
</reference>
<evidence type="ECO:0000313" key="3">
    <source>
        <dbReference type="Proteomes" id="UP000605361"/>
    </source>
</evidence>
<dbReference type="AlphaFoldDB" id="A0A931EXY0"/>
<dbReference type="EMBL" id="JADOGI010000004">
    <property type="protein sequence ID" value="MBF8184671.1"/>
    <property type="molecule type" value="Genomic_DNA"/>
</dbReference>
<feature type="transmembrane region" description="Helical" evidence="1">
    <location>
        <begin position="99"/>
        <end position="118"/>
    </location>
</feature>
<organism evidence="2 3">
    <name type="scientific">Nonomuraea cypriaca</name>
    <dbReference type="NCBI Taxonomy" id="1187855"/>
    <lineage>
        <taxon>Bacteria</taxon>
        <taxon>Bacillati</taxon>
        <taxon>Actinomycetota</taxon>
        <taxon>Actinomycetes</taxon>
        <taxon>Streptosporangiales</taxon>
        <taxon>Streptosporangiaceae</taxon>
        <taxon>Nonomuraea</taxon>
    </lineage>
</organism>
<sequence>MQAEEKSGEDRPDFIDMIGEQLAYWTFGPDPHMSGAPGSSYTPVRLVVWTLVAIAVSAGVSAVRLALSEKPPQVGVAMVLIPLLLPLIGALAHKPPRHVLALGCGLAAGVGTALALGIDGPYWTAFAAVCAGFLVCSVVFAAVTAGLLTRLVTGTRR</sequence>
<gene>
    <name evidence="2" type="ORF">ITP53_02695</name>
</gene>
<protein>
    <submittedName>
        <fullName evidence="2">Uncharacterized protein</fullName>
    </submittedName>
</protein>
<proteinExistence type="predicted"/>
<dbReference type="Proteomes" id="UP000605361">
    <property type="component" value="Unassembled WGS sequence"/>
</dbReference>
<keyword evidence="3" id="KW-1185">Reference proteome</keyword>
<name>A0A931EXY0_9ACTN</name>
<feature type="transmembrane region" description="Helical" evidence="1">
    <location>
        <begin position="124"/>
        <end position="148"/>
    </location>
</feature>